<dbReference type="GO" id="GO:0016747">
    <property type="term" value="F:acyltransferase activity, transferring groups other than amino-acyl groups"/>
    <property type="evidence" value="ECO:0007669"/>
    <property type="project" value="InterPro"/>
</dbReference>
<feature type="domain" description="N-acetyltransferase" evidence="3">
    <location>
        <begin position="152"/>
        <end position="303"/>
    </location>
</feature>
<dbReference type="PANTHER" id="PTHR42919">
    <property type="entry name" value="N-ALPHA-ACETYLTRANSFERASE"/>
    <property type="match status" value="1"/>
</dbReference>
<dbReference type="CDD" id="cd04301">
    <property type="entry name" value="NAT_SF"/>
    <property type="match status" value="2"/>
</dbReference>
<dbReference type="PATRIC" id="fig|45067.4.peg.293"/>
<accession>A0A0W0VY41</accession>
<evidence type="ECO:0000259" key="3">
    <source>
        <dbReference type="PROSITE" id="PS51186"/>
    </source>
</evidence>
<reference evidence="4 5" key="1">
    <citation type="submission" date="2015-11" db="EMBL/GenBank/DDBJ databases">
        <title>Genomic analysis of 38 Legionella species identifies large and diverse effector repertoires.</title>
        <authorList>
            <person name="Burstein D."/>
            <person name="Amaro F."/>
            <person name="Zusman T."/>
            <person name="Lifshitz Z."/>
            <person name="Cohen O."/>
            <person name="Gilbert J.A."/>
            <person name="Pupko T."/>
            <person name="Shuman H.A."/>
            <person name="Segal G."/>
        </authorList>
    </citation>
    <scope>NUCLEOTIDE SEQUENCE [LARGE SCALE GENOMIC DNA]</scope>
    <source>
        <strain evidence="4 5">ATCC 49751</strain>
    </source>
</reference>
<dbReference type="PANTHER" id="PTHR42919:SF8">
    <property type="entry name" value="N-ALPHA-ACETYLTRANSFERASE 50"/>
    <property type="match status" value="1"/>
</dbReference>
<dbReference type="eggNOG" id="COG0456">
    <property type="taxonomic scope" value="Bacteria"/>
</dbReference>
<protein>
    <recommendedName>
        <fullName evidence="3">N-acetyltransferase domain-containing protein</fullName>
    </recommendedName>
</protein>
<proteinExistence type="predicted"/>
<organism evidence="4 5">
    <name type="scientific">Legionella lansingensis</name>
    <dbReference type="NCBI Taxonomy" id="45067"/>
    <lineage>
        <taxon>Bacteria</taxon>
        <taxon>Pseudomonadati</taxon>
        <taxon>Pseudomonadota</taxon>
        <taxon>Gammaproteobacteria</taxon>
        <taxon>Legionellales</taxon>
        <taxon>Legionellaceae</taxon>
        <taxon>Legionella</taxon>
    </lineage>
</organism>
<dbReference type="Proteomes" id="UP000054869">
    <property type="component" value="Unassembled WGS sequence"/>
</dbReference>
<dbReference type="Gene3D" id="3.40.630.30">
    <property type="match status" value="2"/>
</dbReference>
<dbReference type="SUPFAM" id="SSF55729">
    <property type="entry name" value="Acyl-CoA N-acyltransferases (Nat)"/>
    <property type="match status" value="2"/>
</dbReference>
<dbReference type="AlphaFoldDB" id="A0A0W0VY41"/>
<name>A0A0W0VY41_9GAMM</name>
<evidence type="ECO:0000256" key="2">
    <source>
        <dbReference type="ARBA" id="ARBA00023315"/>
    </source>
</evidence>
<dbReference type="RefSeq" id="WP_081778107.1">
    <property type="nucleotide sequence ID" value="NZ_CAAAJD010000031.1"/>
</dbReference>
<dbReference type="EMBL" id="LNYI01000006">
    <property type="protein sequence ID" value="KTD24975.1"/>
    <property type="molecule type" value="Genomic_DNA"/>
</dbReference>
<dbReference type="InterPro" id="IPR016181">
    <property type="entry name" value="Acyl_CoA_acyltransferase"/>
</dbReference>
<sequence>MTLQLSFEENPLPNDIQILGNGIMAYAREKKGFKPLDFFAFFIRDKDNTIVGGCNGSTLYGCLYIDQLWVSDSIRNQGWGKKLMNAALDYGKEKGCTFATVNTMDWEAIGFYHKLGFKLEFERRGFQKNSVFYFLRKEFFESDPSIQKQSPIKISTFAEKDITHLVNEFARHHWPKPKSTFESYWHEQMRDERLIWLAFYNEQLAGYVTLKWVSYYQPFRENHIPEIMDLNVLPPYRNKGIGSRLLNTAEREAALRSDVVGLGVGLYQDYGNAQKLYIKKGYSPDGHGVTYQYKAVKPGNSAPVDDDLVLWFTKKLKSPTQQGQFP</sequence>
<evidence type="ECO:0000313" key="5">
    <source>
        <dbReference type="Proteomes" id="UP000054869"/>
    </source>
</evidence>
<gene>
    <name evidence="4" type="ORF">Llan_0280</name>
</gene>
<dbReference type="Pfam" id="PF00583">
    <property type="entry name" value="Acetyltransf_1"/>
    <property type="match status" value="2"/>
</dbReference>
<feature type="domain" description="N-acetyltransferase" evidence="3">
    <location>
        <begin position="1"/>
        <end position="138"/>
    </location>
</feature>
<keyword evidence="5" id="KW-1185">Reference proteome</keyword>
<keyword evidence="2" id="KW-0012">Acyltransferase</keyword>
<dbReference type="PROSITE" id="PS51186">
    <property type="entry name" value="GNAT"/>
    <property type="match status" value="2"/>
</dbReference>
<dbReference type="STRING" id="45067.Llan_0280"/>
<comment type="caution">
    <text evidence="4">The sequence shown here is derived from an EMBL/GenBank/DDBJ whole genome shotgun (WGS) entry which is preliminary data.</text>
</comment>
<dbReference type="InterPro" id="IPR051556">
    <property type="entry name" value="N-term/lysine_N-AcTrnsfr"/>
</dbReference>
<evidence type="ECO:0000256" key="1">
    <source>
        <dbReference type="ARBA" id="ARBA00022679"/>
    </source>
</evidence>
<keyword evidence="1" id="KW-0808">Transferase</keyword>
<dbReference type="InterPro" id="IPR000182">
    <property type="entry name" value="GNAT_dom"/>
</dbReference>
<evidence type="ECO:0000313" key="4">
    <source>
        <dbReference type="EMBL" id="KTD24975.1"/>
    </source>
</evidence>